<dbReference type="Proteomes" id="UP001362999">
    <property type="component" value="Unassembled WGS sequence"/>
</dbReference>
<name>A0AAW0AYD3_9AGAR</name>
<organism evidence="2 3">
    <name type="scientific">Favolaschia claudopus</name>
    <dbReference type="NCBI Taxonomy" id="2862362"/>
    <lineage>
        <taxon>Eukaryota</taxon>
        <taxon>Fungi</taxon>
        <taxon>Dikarya</taxon>
        <taxon>Basidiomycota</taxon>
        <taxon>Agaricomycotina</taxon>
        <taxon>Agaricomycetes</taxon>
        <taxon>Agaricomycetidae</taxon>
        <taxon>Agaricales</taxon>
        <taxon>Marasmiineae</taxon>
        <taxon>Mycenaceae</taxon>
        <taxon>Favolaschia</taxon>
    </lineage>
</organism>
<protein>
    <submittedName>
        <fullName evidence="2">Uncharacterized protein</fullName>
    </submittedName>
</protein>
<feature type="compositionally biased region" description="Low complexity" evidence="1">
    <location>
        <begin position="200"/>
        <end position="213"/>
    </location>
</feature>
<evidence type="ECO:0000313" key="2">
    <source>
        <dbReference type="EMBL" id="KAK7018527.1"/>
    </source>
</evidence>
<dbReference type="EMBL" id="JAWWNJ010000046">
    <property type="protein sequence ID" value="KAK7018527.1"/>
    <property type="molecule type" value="Genomic_DNA"/>
</dbReference>
<evidence type="ECO:0000256" key="1">
    <source>
        <dbReference type="SAM" id="MobiDB-lite"/>
    </source>
</evidence>
<feature type="region of interest" description="Disordered" evidence="1">
    <location>
        <begin position="171"/>
        <end position="267"/>
    </location>
</feature>
<gene>
    <name evidence="2" type="ORF">R3P38DRAFT_3200905</name>
</gene>
<feature type="compositionally biased region" description="Low complexity" evidence="1">
    <location>
        <begin position="225"/>
        <end position="267"/>
    </location>
</feature>
<sequence length="343" mass="36752">MSSDDEMVEPGFGSRPCRPTFVPERGHENVDNINDDPAGRFFVVGLGHSGAGVYTSALRAKEQTDGFSGQVQKSCKRWDGPGGVEETWVSFHNDHHVGGCPPRKLIEGLIDRPVVRRGVLRTAPPMINVSGARCPPPRVPVKSEPLSPSPAPLLRRAVAPRTPEVQRLAPRVPLPPTTLGSPYQGPALVFPRPATTPRASFSPTVIPSSVSPPDLTFLRNPSPSPSRTSTTSFPSSLSTSSIPASTASFPSSISSTSIPSSMSIPSSPRTLTAIDIEDEDVEIGDNDAFSYVEADTYWGVLGIRHCNWVDPGNAAREAVRRGMATFTVISAPTELELEEMHSI</sequence>
<dbReference type="AlphaFoldDB" id="A0AAW0AYD3"/>
<reference evidence="2 3" key="1">
    <citation type="journal article" date="2024" name="J Genomics">
        <title>Draft genome sequencing and assembly of Favolaschia claudopus CIRM-BRFM 2984 isolated from oak limbs.</title>
        <authorList>
            <person name="Navarro D."/>
            <person name="Drula E."/>
            <person name="Chaduli D."/>
            <person name="Cazenave R."/>
            <person name="Ahrendt S."/>
            <person name="Wang J."/>
            <person name="Lipzen A."/>
            <person name="Daum C."/>
            <person name="Barry K."/>
            <person name="Grigoriev I.V."/>
            <person name="Favel A."/>
            <person name="Rosso M.N."/>
            <person name="Martin F."/>
        </authorList>
    </citation>
    <scope>NUCLEOTIDE SEQUENCE [LARGE SCALE GENOMIC DNA]</scope>
    <source>
        <strain evidence="2 3">CIRM-BRFM 2984</strain>
    </source>
</reference>
<keyword evidence="3" id="KW-1185">Reference proteome</keyword>
<feature type="region of interest" description="Disordered" evidence="1">
    <location>
        <begin position="1"/>
        <end position="21"/>
    </location>
</feature>
<proteinExistence type="predicted"/>
<accession>A0AAW0AYD3</accession>
<evidence type="ECO:0000313" key="3">
    <source>
        <dbReference type="Proteomes" id="UP001362999"/>
    </source>
</evidence>
<comment type="caution">
    <text evidence="2">The sequence shown here is derived from an EMBL/GenBank/DDBJ whole genome shotgun (WGS) entry which is preliminary data.</text>
</comment>